<evidence type="ECO:0000256" key="1">
    <source>
        <dbReference type="SAM" id="MobiDB-lite"/>
    </source>
</evidence>
<evidence type="ECO:0000313" key="3">
    <source>
        <dbReference type="Proteomes" id="UP000552954"/>
    </source>
</evidence>
<dbReference type="EMBL" id="JABFCS010000001">
    <property type="protein sequence ID" value="NNU44939.1"/>
    <property type="molecule type" value="Genomic_DNA"/>
</dbReference>
<reference evidence="2 3" key="2">
    <citation type="submission" date="2020-06" db="EMBL/GenBank/DDBJ databases">
        <title>Ramlibacter rhizophilus sp. nov., isolated from rhizosphere soil of national flower Mugunghwa from South Korea.</title>
        <authorList>
            <person name="Zheng-Fei Y."/>
            <person name="Huan T."/>
        </authorList>
    </citation>
    <scope>NUCLEOTIDE SEQUENCE [LARGE SCALE GENOMIC DNA]</scope>
    <source>
        <strain evidence="2 3">B156</strain>
    </source>
</reference>
<accession>A0A849KSR3</accession>
<gene>
    <name evidence="2" type="ORF">HK415_19930</name>
</gene>
<feature type="compositionally biased region" description="Low complexity" evidence="1">
    <location>
        <begin position="15"/>
        <end position="25"/>
    </location>
</feature>
<protein>
    <submittedName>
        <fullName evidence="2">DUF3108 domain-containing protein</fullName>
    </submittedName>
</protein>
<evidence type="ECO:0000313" key="2">
    <source>
        <dbReference type="EMBL" id="NNU44939.1"/>
    </source>
</evidence>
<reference evidence="2 3" key="1">
    <citation type="submission" date="2020-05" db="EMBL/GenBank/DDBJ databases">
        <authorList>
            <person name="Khan S.A."/>
            <person name="Jeon C.O."/>
            <person name="Chun B.H."/>
        </authorList>
    </citation>
    <scope>NUCLEOTIDE SEQUENCE [LARGE SCALE GENOMIC DNA]</scope>
    <source>
        <strain evidence="2 3">B156</strain>
    </source>
</reference>
<dbReference type="InterPro" id="IPR021457">
    <property type="entry name" value="DUF3108"/>
</dbReference>
<keyword evidence="3" id="KW-1185">Reference proteome</keyword>
<proteinExistence type="predicted"/>
<feature type="compositionally biased region" description="Basic and acidic residues" evidence="1">
    <location>
        <begin position="39"/>
        <end position="50"/>
    </location>
</feature>
<dbReference type="Proteomes" id="UP000552954">
    <property type="component" value="Unassembled WGS sequence"/>
</dbReference>
<comment type="caution">
    <text evidence="2">The sequence shown here is derived from an EMBL/GenBank/DDBJ whole genome shotgun (WGS) entry which is preliminary data.</text>
</comment>
<feature type="region of interest" description="Disordered" evidence="1">
    <location>
        <begin position="162"/>
        <end position="182"/>
    </location>
</feature>
<dbReference type="Pfam" id="PF11306">
    <property type="entry name" value="DUF3108"/>
    <property type="match status" value="1"/>
</dbReference>
<sequence length="182" mass="20173">MAQRPAIRPEALAVRPGRARSGAAQRGRDHRGGLAPGRFSDKSRGEQATHFDRTRRRVTFSNNRPDAPLAPGMQDRLSVVVQLSMLAAGEPARFGPGTQIAIPTASTREAEDWIFRVVSEEDLDLPGGRVRALKLERLPRKEFDQKVELWLAPGKDYAPVRLRLTNPDGGSVDQRWASTDRS</sequence>
<organism evidence="2 3">
    <name type="scientific">Ramlibacter montanisoli</name>
    <dbReference type="NCBI Taxonomy" id="2732512"/>
    <lineage>
        <taxon>Bacteria</taxon>
        <taxon>Pseudomonadati</taxon>
        <taxon>Pseudomonadota</taxon>
        <taxon>Betaproteobacteria</taxon>
        <taxon>Burkholderiales</taxon>
        <taxon>Comamonadaceae</taxon>
        <taxon>Ramlibacter</taxon>
    </lineage>
</organism>
<dbReference type="AlphaFoldDB" id="A0A849KSR3"/>
<name>A0A849KSR3_9BURK</name>
<feature type="region of interest" description="Disordered" evidence="1">
    <location>
        <begin position="1"/>
        <end position="50"/>
    </location>
</feature>